<dbReference type="SUPFAM" id="SSF82861">
    <property type="entry name" value="Mechanosensitive channel protein MscS (YggB), transmembrane region"/>
    <property type="match status" value="1"/>
</dbReference>
<evidence type="ECO:0000256" key="5">
    <source>
        <dbReference type="ARBA" id="ARBA00022989"/>
    </source>
</evidence>
<dbReference type="Pfam" id="PF00924">
    <property type="entry name" value="MS_channel_2nd"/>
    <property type="match status" value="1"/>
</dbReference>
<dbReference type="InterPro" id="IPR045275">
    <property type="entry name" value="MscS_archaea/bacteria_type"/>
</dbReference>
<evidence type="ECO:0000259" key="8">
    <source>
        <dbReference type="Pfam" id="PF00924"/>
    </source>
</evidence>
<organism evidence="9 10">
    <name type="scientific">Kouleothrix aurantiaca</name>
    <dbReference type="NCBI Taxonomy" id="186479"/>
    <lineage>
        <taxon>Bacteria</taxon>
        <taxon>Bacillati</taxon>
        <taxon>Chloroflexota</taxon>
        <taxon>Chloroflexia</taxon>
        <taxon>Chloroflexales</taxon>
        <taxon>Roseiflexineae</taxon>
        <taxon>Roseiflexaceae</taxon>
        <taxon>Kouleothrix</taxon>
    </lineage>
</organism>
<keyword evidence="5 7" id="KW-1133">Transmembrane helix</keyword>
<dbReference type="Gene3D" id="1.10.287.1260">
    <property type="match status" value="1"/>
</dbReference>
<proteinExistence type="inferred from homology"/>
<comment type="caution">
    <text evidence="9">The sequence shown here is derived from an EMBL/GenBank/DDBJ whole genome shotgun (WGS) entry which is preliminary data.</text>
</comment>
<protein>
    <recommendedName>
        <fullName evidence="8">Mechanosensitive ion channel MscS domain-containing protein</fullName>
    </recommendedName>
</protein>
<reference evidence="9 10" key="1">
    <citation type="submission" date="2015-09" db="EMBL/GenBank/DDBJ databases">
        <title>Draft genome sequence of Kouleothrix aurantiaca JCM 19913.</title>
        <authorList>
            <person name="Hemp J."/>
        </authorList>
    </citation>
    <scope>NUCLEOTIDE SEQUENCE [LARGE SCALE GENOMIC DNA]</scope>
    <source>
        <strain evidence="9 10">COM-B</strain>
    </source>
</reference>
<dbReference type="GO" id="GO:0008381">
    <property type="term" value="F:mechanosensitive monoatomic ion channel activity"/>
    <property type="evidence" value="ECO:0007669"/>
    <property type="project" value="InterPro"/>
</dbReference>
<evidence type="ECO:0000313" key="9">
    <source>
        <dbReference type="EMBL" id="KPV53241.1"/>
    </source>
</evidence>
<feature type="transmembrane region" description="Helical" evidence="7">
    <location>
        <begin position="76"/>
        <end position="98"/>
    </location>
</feature>
<dbReference type="SUPFAM" id="SSF82689">
    <property type="entry name" value="Mechanosensitive channel protein MscS (YggB), C-terminal domain"/>
    <property type="match status" value="1"/>
</dbReference>
<feature type="transmembrane region" description="Helical" evidence="7">
    <location>
        <begin position="12"/>
        <end position="29"/>
    </location>
</feature>
<evidence type="ECO:0000256" key="7">
    <source>
        <dbReference type="SAM" id="Phobius"/>
    </source>
</evidence>
<evidence type="ECO:0000256" key="2">
    <source>
        <dbReference type="ARBA" id="ARBA00008017"/>
    </source>
</evidence>
<keyword evidence="4 7" id="KW-0812">Transmembrane</keyword>
<name>A0A0P9DST8_9CHLR</name>
<accession>A0A0P9DST8</accession>
<dbReference type="PANTHER" id="PTHR30221:SF1">
    <property type="entry name" value="SMALL-CONDUCTANCE MECHANOSENSITIVE CHANNEL"/>
    <property type="match status" value="1"/>
</dbReference>
<dbReference type="GO" id="GO:0005886">
    <property type="term" value="C:plasma membrane"/>
    <property type="evidence" value="ECO:0007669"/>
    <property type="project" value="UniProtKB-SubCell"/>
</dbReference>
<evidence type="ECO:0000313" key="10">
    <source>
        <dbReference type="Proteomes" id="UP000050509"/>
    </source>
</evidence>
<dbReference type="InterPro" id="IPR023408">
    <property type="entry name" value="MscS_beta-dom_sf"/>
</dbReference>
<comment type="subcellular location">
    <subcellularLocation>
        <location evidence="1">Cell membrane</location>
        <topology evidence="1">Multi-pass membrane protein</topology>
    </subcellularLocation>
</comment>
<keyword evidence="3" id="KW-1003">Cell membrane</keyword>
<gene>
    <name evidence="9" type="ORF">SE17_10800</name>
</gene>
<evidence type="ECO:0000256" key="3">
    <source>
        <dbReference type="ARBA" id="ARBA00022475"/>
    </source>
</evidence>
<comment type="similarity">
    <text evidence="2">Belongs to the MscS (TC 1.A.23) family.</text>
</comment>
<dbReference type="InterPro" id="IPR011014">
    <property type="entry name" value="MscS_channel_TM-2"/>
</dbReference>
<dbReference type="SUPFAM" id="SSF50182">
    <property type="entry name" value="Sm-like ribonucleoproteins"/>
    <property type="match status" value="1"/>
</dbReference>
<evidence type="ECO:0000256" key="1">
    <source>
        <dbReference type="ARBA" id="ARBA00004651"/>
    </source>
</evidence>
<keyword evidence="10" id="KW-1185">Reference proteome</keyword>
<dbReference type="Proteomes" id="UP000050509">
    <property type="component" value="Unassembled WGS sequence"/>
</dbReference>
<feature type="domain" description="Mechanosensitive ion channel MscS" evidence="8">
    <location>
        <begin position="100"/>
        <end position="167"/>
    </location>
</feature>
<keyword evidence="6 7" id="KW-0472">Membrane</keyword>
<dbReference type="Gene3D" id="2.30.30.60">
    <property type="match status" value="1"/>
</dbReference>
<dbReference type="AlphaFoldDB" id="A0A0P9DST8"/>
<dbReference type="InterPro" id="IPR010920">
    <property type="entry name" value="LSM_dom_sf"/>
</dbReference>
<dbReference type="EMBL" id="LJCR01000305">
    <property type="protein sequence ID" value="KPV53241.1"/>
    <property type="molecule type" value="Genomic_DNA"/>
</dbReference>
<dbReference type="InterPro" id="IPR011066">
    <property type="entry name" value="MscS_channel_C_sf"/>
</dbReference>
<feature type="non-terminal residue" evidence="9">
    <location>
        <position position="236"/>
    </location>
</feature>
<evidence type="ECO:0000256" key="6">
    <source>
        <dbReference type="ARBA" id="ARBA00023136"/>
    </source>
</evidence>
<sequence length="236" mass="25610">MLNQWYDRTIAFLPNLILIAIILVLTLIISRRSQTFVYRLAERTQAPPEITDLLGRLARIGIVAVGTLLVLDRLNLSGAVLSFVAGLGIAGIIIGFALQDIVKQFAAGVLLLMLRPFRVGDDVKIGAFEGRVMQVQLRATVLKTLGGDEVQIPNADVYSTAIVNTSRYELHRRTIALTLPPESDLGRSRAALMQILTSVPGVVANPAPESAATGLVGKTVQLEARFWVDERASNVD</sequence>
<dbReference type="PANTHER" id="PTHR30221">
    <property type="entry name" value="SMALL-CONDUCTANCE MECHANOSENSITIVE CHANNEL"/>
    <property type="match status" value="1"/>
</dbReference>
<evidence type="ECO:0000256" key="4">
    <source>
        <dbReference type="ARBA" id="ARBA00022692"/>
    </source>
</evidence>
<dbReference type="InterPro" id="IPR006685">
    <property type="entry name" value="MscS_channel_2nd"/>
</dbReference>